<dbReference type="GeneID" id="24920317"/>
<dbReference type="InParanoid" id="D8M5H7"/>
<keyword evidence="2" id="KW-1185">Reference proteome</keyword>
<accession>D8M5H7</accession>
<evidence type="ECO:0000313" key="2">
    <source>
        <dbReference type="Proteomes" id="UP000008312"/>
    </source>
</evidence>
<protein>
    <submittedName>
        <fullName evidence="1">Uncharacterized protein</fullName>
    </submittedName>
</protein>
<gene>
    <name evidence="1" type="ORF">GSBLH_T00003207001</name>
</gene>
<sequence>MILNGAFEKVYPDLTESICNIESDFETILSSDKPIDEPNRSYQQFSILFIILYLCRGEKNEAGKVIDEFITEQTLRNGIEVNGRKYSPILKLGDKEINGKPIGKGFKIRYAFDYKAAIKELKSNRYRMIFITCSPGDGIMAKECDDDVDQYADAFVSCVHEFNKRGGGVYWFLNNYPFTYEADLYFKKFYGFEAVGDRDKTINGGKVMERLECESPTAGHFCTIGGNATDLSTCDSLDFGIEHIFEGTKLCKLNEGQLEKAGFRIFARESEGNASIMFKERKEGSQEGRMIIDSAATKLFLEFTEDGTARWISNAAVWLCNAEEYEEERAKNPKMLSGFKIDETFLLKKMPMEKRELKRYSKIS</sequence>
<proteinExistence type="predicted"/>
<evidence type="ECO:0000313" key="1">
    <source>
        <dbReference type="EMBL" id="CBK23316.2"/>
    </source>
</evidence>
<dbReference type="AlphaFoldDB" id="D8M5H7"/>
<dbReference type="EMBL" id="FN668660">
    <property type="protein sequence ID" value="CBK23316.2"/>
    <property type="molecule type" value="Genomic_DNA"/>
</dbReference>
<name>D8M5H7_BLAHO</name>
<dbReference type="RefSeq" id="XP_012897364.1">
    <property type="nucleotide sequence ID" value="XM_013041910.1"/>
</dbReference>
<reference evidence="1" key="1">
    <citation type="submission" date="2010-02" db="EMBL/GenBank/DDBJ databases">
        <title>Sequencing and annotation of the Blastocystis hominis genome.</title>
        <authorList>
            <person name="Wincker P."/>
        </authorList>
    </citation>
    <scope>NUCLEOTIDE SEQUENCE</scope>
    <source>
        <strain evidence="1">Singapore isolate B</strain>
    </source>
</reference>
<dbReference type="Proteomes" id="UP000008312">
    <property type="component" value="Unassembled WGS sequence"/>
</dbReference>
<dbReference type="OrthoDB" id="9987241at2759"/>
<organism evidence="1">
    <name type="scientific">Blastocystis hominis</name>
    <dbReference type="NCBI Taxonomy" id="12968"/>
    <lineage>
        <taxon>Eukaryota</taxon>
        <taxon>Sar</taxon>
        <taxon>Stramenopiles</taxon>
        <taxon>Bigyra</taxon>
        <taxon>Opalozoa</taxon>
        <taxon>Opalinata</taxon>
        <taxon>Blastocystidae</taxon>
        <taxon>Blastocystis</taxon>
    </lineage>
</organism>